<proteinExistence type="predicted"/>
<gene>
    <name evidence="2" type="ORF">H9L05_09555</name>
</gene>
<reference evidence="2 3" key="1">
    <citation type="submission" date="2020-08" db="EMBL/GenBank/DDBJ databases">
        <title>Genome sequence of Hymenobacter qilianensis JCM 19763T.</title>
        <authorList>
            <person name="Hyun D.-W."/>
            <person name="Bae J.-W."/>
        </authorList>
    </citation>
    <scope>NUCLEOTIDE SEQUENCE [LARGE SCALE GENOMIC DNA]</scope>
    <source>
        <strain evidence="2 3">JCM 19763</strain>
    </source>
</reference>
<keyword evidence="3" id="KW-1185">Reference proteome</keyword>
<dbReference type="KEGG" id="hqi:H9L05_09555"/>
<evidence type="ECO:0000259" key="1">
    <source>
        <dbReference type="Pfam" id="PF13579"/>
    </source>
</evidence>
<dbReference type="RefSeq" id="WP_187733963.1">
    <property type="nucleotide sequence ID" value="NZ_BMFN01000001.1"/>
</dbReference>
<accession>A0A7H0GZN8</accession>
<dbReference type="Pfam" id="PF13692">
    <property type="entry name" value="Glyco_trans_1_4"/>
    <property type="match status" value="1"/>
</dbReference>
<dbReference type="Gene3D" id="3.40.50.2000">
    <property type="entry name" value="Glycogen Phosphorylase B"/>
    <property type="match status" value="2"/>
</dbReference>
<protein>
    <submittedName>
        <fullName evidence="2">Glycosyltransferase</fullName>
    </submittedName>
</protein>
<dbReference type="EMBL" id="CP060784">
    <property type="protein sequence ID" value="QNP53754.1"/>
    <property type="molecule type" value="Genomic_DNA"/>
</dbReference>
<sequence length="411" mass="45080">MKPRVLMLPKWYPNRYDDQDGDFVARHVAAIAPHADVAVVFATVAGGPLAALTECEESMDGPVPVLRYYYRARPSGLPMLDKLLKLLLYYWCVGQGYKQATQRWGANPDLMHVHVLLRTGLAALWWRWRHGVPYIITEHWTLYLPFRAHTIGWLRRQLTRVVVRCAAARHTVSKALQRAMQDLGFRNDISVVIANVVDTDLFCPPDALRAPQTLLHVAAFHEDVKNLTGILRVVAGLRPAWPDLRLRLAGYGPDEVRIRHAAQELGLLSDRTVTFLGKLSHAAVAAEMQRATALVSFSRAETFGCVLLEARACACPVVATHTGGVPELFEPVGHFGLLVAPDNEAELAAALSAVLSGSATFEPDQLRRDAGLRCSPARVGSQFAALYASILRSAGGQIPAQISPHSALVSC</sequence>
<dbReference type="Pfam" id="PF13579">
    <property type="entry name" value="Glyco_trans_4_4"/>
    <property type="match status" value="1"/>
</dbReference>
<dbReference type="GO" id="GO:0016757">
    <property type="term" value="F:glycosyltransferase activity"/>
    <property type="evidence" value="ECO:0007669"/>
    <property type="project" value="TreeGrafter"/>
</dbReference>
<organism evidence="2 3">
    <name type="scientific">Hymenobacter qilianensis</name>
    <dbReference type="NCBI Taxonomy" id="1385715"/>
    <lineage>
        <taxon>Bacteria</taxon>
        <taxon>Pseudomonadati</taxon>
        <taxon>Bacteroidota</taxon>
        <taxon>Cytophagia</taxon>
        <taxon>Cytophagales</taxon>
        <taxon>Hymenobacteraceae</taxon>
        <taxon>Hymenobacter</taxon>
    </lineage>
</organism>
<name>A0A7H0GZN8_9BACT</name>
<dbReference type="PANTHER" id="PTHR45947">
    <property type="entry name" value="SULFOQUINOVOSYL TRANSFERASE SQD2"/>
    <property type="match status" value="1"/>
</dbReference>
<evidence type="ECO:0000313" key="2">
    <source>
        <dbReference type="EMBL" id="QNP53754.1"/>
    </source>
</evidence>
<dbReference type="InterPro" id="IPR050194">
    <property type="entry name" value="Glycosyltransferase_grp1"/>
</dbReference>
<dbReference type="InterPro" id="IPR028098">
    <property type="entry name" value="Glyco_trans_4-like_N"/>
</dbReference>
<dbReference type="Proteomes" id="UP000516093">
    <property type="component" value="Chromosome"/>
</dbReference>
<dbReference type="SUPFAM" id="SSF53756">
    <property type="entry name" value="UDP-Glycosyltransferase/glycogen phosphorylase"/>
    <property type="match status" value="1"/>
</dbReference>
<dbReference type="AlphaFoldDB" id="A0A7H0GZN8"/>
<keyword evidence="2" id="KW-0808">Transferase</keyword>
<feature type="domain" description="Glycosyltransferase subfamily 4-like N-terminal" evidence="1">
    <location>
        <begin position="26"/>
        <end position="195"/>
    </location>
</feature>
<evidence type="ECO:0000313" key="3">
    <source>
        <dbReference type="Proteomes" id="UP000516093"/>
    </source>
</evidence>
<dbReference type="PANTHER" id="PTHR45947:SF3">
    <property type="entry name" value="SULFOQUINOVOSYL TRANSFERASE SQD2"/>
    <property type="match status" value="1"/>
</dbReference>